<dbReference type="CDD" id="cd00520">
    <property type="entry name" value="RRF"/>
    <property type="match status" value="1"/>
</dbReference>
<keyword evidence="3 6" id="KW-0963">Cytoplasm</keyword>
<comment type="function">
    <text evidence="5 6">Responsible for the release of ribosomes from messenger RNA at the termination of protein biosynthesis. May increase the efficiency of translation by recycling ribosomes from one round of translation to another.</text>
</comment>
<comment type="subcellular location">
    <subcellularLocation>
        <location evidence="1 6">Cytoplasm</location>
    </subcellularLocation>
</comment>
<evidence type="ECO:0000256" key="4">
    <source>
        <dbReference type="ARBA" id="ARBA00022917"/>
    </source>
</evidence>
<dbReference type="OrthoDB" id="9804006at2"/>
<keyword evidence="10" id="KW-1185">Reference proteome</keyword>
<dbReference type="FunFam" id="3.30.1360.40:FF:000001">
    <property type="entry name" value="Ribosome-recycling factor"/>
    <property type="match status" value="1"/>
</dbReference>
<evidence type="ECO:0000313" key="10">
    <source>
        <dbReference type="Proteomes" id="UP000198762"/>
    </source>
</evidence>
<evidence type="ECO:0000256" key="5">
    <source>
        <dbReference type="ARBA" id="ARBA00025050"/>
    </source>
</evidence>
<sequence length="185" mass="20940">MIDDIKADAEKRMKKSLEALSSAFNKIRTGRAHPAILDSVHVNYYGQDTPLKQVASVNVEDNRTLTVSPWEKNLIPTIEKAIMSSDLGLNPATSGDIIRVPMPMLTEETRREMVKQAKHDAENARVGIRNARRDANNDLKELEKEKEITEDDQRRGEDLIQKLTDQYIVEVDKALKAKEDDLMAV</sequence>
<dbReference type="Gene3D" id="3.30.1360.40">
    <property type="match status" value="1"/>
</dbReference>
<evidence type="ECO:0000256" key="7">
    <source>
        <dbReference type="SAM" id="Coils"/>
    </source>
</evidence>
<proteinExistence type="inferred from homology"/>
<gene>
    <name evidence="6" type="primary">frr</name>
    <name evidence="9" type="ORF">SAMN04487962_12129</name>
</gene>
<dbReference type="GO" id="GO:0002184">
    <property type="term" value="P:cytoplasmic translational termination"/>
    <property type="evidence" value="ECO:0007669"/>
    <property type="project" value="TreeGrafter"/>
</dbReference>
<dbReference type="Pfam" id="PF01765">
    <property type="entry name" value="RRF"/>
    <property type="match status" value="1"/>
</dbReference>
<keyword evidence="7" id="KW-0175">Coiled coil</keyword>
<organism evidence="9 10">
    <name type="scientific">Marinobacter segnicrescens</name>
    <dbReference type="NCBI Taxonomy" id="430453"/>
    <lineage>
        <taxon>Bacteria</taxon>
        <taxon>Pseudomonadati</taxon>
        <taxon>Pseudomonadota</taxon>
        <taxon>Gammaproteobacteria</taxon>
        <taxon>Pseudomonadales</taxon>
        <taxon>Marinobacteraceae</taxon>
        <taxon>Marinobacter</taxon>
    </lineage>
</organism>
<evidence type="ECO:0000256" key="3">
    <source>
        <dbReference type="ARBA" id="ARBA00022490"/>
    </source>
</evidence>
<dbReference type="PANTHER" id="PTHR20982">
    <property type="entry name" value="RIBOSOME RECYCLING FACTOR"/>
    <property type="match status" value="1"/>
</dbReference>
<dbReference type="Gene3D" id="1.10.132.20">
    <property type="entry name" value="Ribosome-recycling factor"/>
    <property type="match status" value="1"/>
</dbReference>
<dbReference type="STRING" id="430453.SAMN04487962_12129"/>
<dbReference type="RefSeq" id="WP_091854144.1">
    <property type="nucleotide sequence ID" value="NZ_FOHZ01000021.1"/>
</dbReference>
<dbReference type="InterPro" id="IPR036191">
    <property type="entry name" value="RRF_sf"/>
</dbReference>
<dbReference type="HAMAP" id="MF_00040">
    <property type="entry name" value="RRF"/>
    <property type="match status" value="1"/>
</dbReference>
<comment type="similarity">
    <text evidence="2 6">Belongs to the RRF family.</text>
</comment>
<dbReference type="EMBL" id="FOHZ01000021">
    <property type="protein sequence ID" value="SET75666.1"/>
    <property type="molecule type" value="Genomic_DNA"/>
</dbReference>
<feature type="coiled-coil region" evidence="7">
    <location>
        <begin position="114"/>
        <end position="159"/>
    </location>
</feature>
<dbReference type="FunFam" id="1.10.132.20:FF:000001">
    <property type="entry name" value="Ribosome-recycling factor"/>
    <property type="match status" value="1"/>
</dbReference>
<dbReference type="InterPro" id="IPR023584">
    <property type="entry name" value="Ribosome_recyc_fac_dom"/>
</dbReference>
<feature type="domain" description="Ribosome recycling factor" evidence="8">
    <location>
        <begin position="21"/>
        <end position="183"/>
    </location>
</feature>
<dbReference type="InterPro" id="IPR002661">
    <property type="entry name" value="Ribosome_recyc_fac"/>
</dbReference>
<dbReference type="Proteomes" id="UP000198762">
    <property type="component" value="Unassembled WGS sequence"/>
</dbReference>
<dbReference type="GO" id="GO:0043023">
    <property type="term" value="F:ribosomal large subunit binding"/>
    <property type="evidence" value="ECO:0007669"/>
    <property type="project" value="TreeGrafter"/>
</dbReference>
<keyword evidence="4 6" id="KW-0648">Protein biosynthesis</keyword>
<dbReference type="NCBIfam" id="TIGR00496">
    <property type="entry name" value="frr"/>
    <property type="match status" value="1"/>
</dbReference>
<reference evidence="10" key="1">
    <citation type="submission" date="2016-10" db="EMBL/GenBank/DDBJ databases">
        <authorList>
            <person name="Varghese N."/>
            <person name="Submissions S."/>
        </authorList>
    </citation>
    <scope>NUCLEOTIDE SEQUENCE [LARGE SCALE GENOMIC DNA]</scope>
    <source>
        <strain evidence="10">CGMCC 1.6489</strain>
    </source>
</reference>
<dbReference type="AlphaFoldDB" id="A0A1I0GWX0"/>
<evidence type="ECO:0000256" key="2">
    <source>
        <dbReference type="ARBA" id="ARBA00005912"/>
    </source>
</evidence>
<evidence type="ECO:0000256" key="1">
    <source>
        <dbReference type="ARBA" id="ARBA00004496"/>
    </source>
</evidence>
<name>A0A1I0GWX0_9GAMM</name>
<evidence type="ECO:0000259" key="8">
    <source>
        <dbReference type="Pfam" id="PF01765"/>
    </source>
</evidence>
<dbReference type="SUPFAM" id="SSF55194">
    <property type="entry name" value="Ribosome recycling factor, RRF"/>
    <property type="match status" value="1"/>
</dbReference>
<dbReference type="PANTHER" id="PTHR20982:SF3">
    <property type="entry name" value="MITOCHONDRIAL RIBOSOME RECYCLING FACTOR PSEUDO 1"/>
    <property type="match status" value="1"/>
</dbReference>
<accession>A0A1I0GWX0</accession>
<evidence type="ECO:0000256" key="6">
    <source>
        <dbReference type="HAMAP-Rule" id="MF_00040"/>
    </source>
</evidence>
<dbReference type="GO" id="GO:0005829">
    <property type="term" value="C:cytosol"/>
    <property type="evidence" value="ECO:0007669"/>
    <property type="project" value="GOC"/>
</dbReference>
<evidence type="ECO:0000313" key="9">
    <source>
        <dbReference type="EMBL" id="SET75666.1"/>
    </source>
</evidence>
<protein>
    <recommendedName>
        <fullName evidence="6">Ribosome-recycling factor</fullName>
        <shortName evidence="6">RRF</shortName>
    </recommendedName>
    <alternativeName>
        <fullName evidence="6">Ribosome-releasing factor</fullName>
    </alternativeName>
</protein>